<proteinExistence type="predicted"/>
<feature type="region of interest" description="Disordered" evidence="1">
    <location>
        <begin position="41"/>
        <end position="66"/>
    </location>
</feature>
<dbReference type="AlphaFoldDB" id="A0AAW2MQ85"/>
<evidence type="ECO:0000313" key="2">
    <source>
        <dbReference type="EMBL" id="KAL0333795.1"/>
    </source>
</evidence>
<gene>
    <name evidence="2" type="ORF">Sangu_1535700</name>
</gene>
<feature type="compositionally biased region" description="Basic and acidic residues" evidence="1">
    <location>
        <begin position="57"/>
        <end position="66"/>
    </location>
</feature>
<evidence type="ECO:0000256" key="1">
    <source>
        <dbReference type="SAM" id="MobiDB-lite"/>
    </source>
</evidence>
<sequence>MGEGNAGGITKPGGAYVSYGGRAEGGVGGELCEEEIHHKAAWRSSVEEPQSLLPSVKRRESAPRGW</sequence>
<protein>
    <submittedName>
        <fullName evidence="2">Uncharacterized protein</fullName>
    </submittedName>
</protein>
<reference evidence="2" key="1">
    <citation type="submission" date="2020-06" db="EMBL/GenBank/DDBJ databases">
        <authorList>
            <person name="Li T."/>
            <person name="Hu X."/>
            <person name="Zhang T."/>
            <person name="Song X."/>
            <person name="Zhang H."/>
            <person name="Dai N."/>
            <person name="Sheng W."/>
            <person name="Hou X."/>
            <person name="Wei L."/>
        </authorList>
    </citation>
    <scope>NUCLEOTIDE SEQUENCE</scope>
    <source>
        <strain evidence="2">G01</strain>
        <tissue evidence="2">Leaf</tissue>
    </source>
</reference>
<name>A0AAW2MQ85_9LAMI</name>
<organism evidence="2">
    <name type="scientific">Sesamum angustifolium</name>
    <dbReference type="NCBI Taxonomy" id="2727405"/>
    <lineage>
        <taxon>Eukaryota</taxon>
        <taxon>Viridiplantae</taxon>
        <taxon>Streptophyta</taxon>
        <taxon>Embryophyta</taxon>
        <taxon>Tracheophyta</taxon>
        <taxon>Spermatophyta</taxon>
        <taxon>Magnoliopsida</taxon>
        <taxon>eudicotyledons</taxon>
        <taxon>Gunneridae</taxon>
        <taxon>Pentapetalae</taxon>
        <taxon>asterids</taxon>
        <taxon>lamiids</taxon>
        <taxon>Lamiales</taxon>
        <taxon>Pedaliaceae</taxon>
        <taxon>Sesamum</taxon>
    </lineage>
</organism>
<dbReference type="EMBL" id="JACGWK010000009">
    <property type="protein sequence ID" value="KAL0333795.1"/>
    <property type="molecule type" value="Genomic_DNA"/>
</dbReference>
<reference evidence="2" key="2">
    <citation type="journal article" date="2024" name="Plant">
        <title>Genomic evolution and insights into agronomic trait innovations of Sesamum species.</title>
        <authorList>
            <person name="Miao H."/>
            <person name="Wang L."/>
            <person name="Qu L."/>
            <person name="Liu H."/>
            <person name="Sun Y."/>
            <person name="Le M."/>
            <person name="Wang Q."/>
            <person name="Wei S."/>
            <person name="Zheng Y."/>
            <person name="Lin W."/>
            <person name="Duan Y."/>
            <person name="Cao H."/>
            <person name="Xiong S."/>
            <person name="Wang X."/>
            <person name="Wei L."/>
            <person name="Li C."/>
            <person name="Ma Q."/>
            <person name="Ju M."/>
            <person name="Zhao R."/>
            <person name="Li G."/>
            <person name="Mu C."/>
            <person name="Tian Q."/>
            <person name="Mei H."/>
            <person name="Zhang T."/>
            <person name="Gao T."/>
            <person name="Zhang H."/>
        </authorList>
    </citation>
    <scope>NUCLEOTIDE SEQUENCE</scope>
    <source>
        <strain evidence="2">G01</strain>
    </source>
</reference>
<comment type="caution">
    <text evidence="2">The sequence shown here is derived from an EMBL/GenBank/DDBJ whole genome shotgun (WGS) entry which is preliminary data.</text>
</comment>
<accession>A0AAW2MQ85</accession>